<gene>
    <name evidence="1" type="ORF">SPAR_37233</name>
</gene>
<dbReference type="EMBL" id="ASQP01000473">
    <property type="protein sequence ID" value="OMI34268.1"/>
    <property type="molecule type" value="Genomic_DNA"/>
</dbReference>
<reference evidence="1 2" key="1">
    <citation type="submission" date="2013-05" db="EMBL/GenBank/DDBJ databases">
        <title>Genome sequence of Streptomyces sparsogenes DSM 40356.</title>
        <authorList>
            <person name="Coyne S."/>
            <person name="Seebeck F.P."/>
        </authorList>
    </citation>
    <scope>NUCLEOTIDE SEQUENCE [LARGE SCALE GENOMIC DNA]</scope>
    <source>
        <strain evidence="1 2">DSM 40356</strain>
    </source>
</reference>
<comment type="caution">
    <text evidence="1">The sequence shown here is derived from an EMBL/GenBank/DDBJ whole genome shotgun (WGS) entry which is preliminary data.</text>
</comment>
<protein>
    <submittedName>
        <fullName evidence="1">Uncharacterized protein</fullName>
    </submittedName>
</protein>
<organism evidence="1 2">
    <name type="scientific">Streptomyces sparsogenes DSM 40356</name>
    <dbReference type="NCBI Taxonomy" id="1331668"/>
    <lineage>
        <taxon>Bacteria</taxon>
        <taxon>Bacillati</taxon>
        <taxon>Actinomycetota</taxon>
        <taxon>Actinomycetes</taxon>
        <taxon>Kitasatosporales</taxon>
        <taxon>Streptomycetaceae</taxon>
        <taxon>Streptomyces</taxon>
    </lineage>
</organism>
<dbReference type="RefSeq" id="WP_170066604.1">
    <property type="nucleotide sequence ID" value="NZ_ASQP01000473.1"/>
</dbReference>
<dbReference type="AlphaFoldDB" id="A0A1R1S7T5"/>
<dbReference type="STRING" id="67365.GCA_001704635_01586"/>
<evidence type="ECO:0000313" key="1">
    <source>
        <dbReference type="EMBL" id="OMI34268.1"/>
    </source>
</evidence>
<evidence type="ECO:0000313" key="2">
    <source>
        <dbReference type="Proteomes" id="UP000186168"/>
    </source>
</evidence>
<keyword evidence="2" id="KW-1185">Reference proteome</keyword>
<dbReference type="GeneID" id="96748840"/>
<proteinExistence type="predicted"/>
<accession>A0A1R1S7T5</accession>
<name>A0A1R1S7T5_9ACTN</name>
<sequence length="56" mass="6006">MERAATGVETELVDLSETTLEELGDGQEFTLATRRLLERVQSPPTVATAAANQQGC</sequence>
<dbReference type="Proteomes" id="UP000186168">
    <property type="component" value="Unassembled WGS sequence"/>
</dbReference>